<dbReference type="EMBL" id="AUVB01000012">
    <property type="protein sequence ID" value="KGE05139.1"/>
    <property type="molecule type" value="Genomic_DNA"/>
</dbReference>
<keyword evidence="5 6" id="KW-0472">Membrane</keyword>
<evidence type="ECO:0000256" key="1">
    <source>
        <dbReference type="ARBA" id="ARBA00004651"/>
    </source>
</evidence>
<protein>
    <submittedName>
        <fullName evidence="7">Putative threonine efflux protein</fullName>
    </submittedName>
</protein>
<dbReference type="RefSeq" id="WP_035514413.1">
    <property type="nucleotide sequence ID" value="NZ_KN234748.1"/>
</dbReference>
<dbReference type="PATRIC" id="fig|1265313.6.peg.341"/>
<evidence type="ECO:0000256" key="4">
    <source>
        <dbReference type="ARBA" id="ARBA00022989"/>
    </source>
</evidence>
<feature type="transmembrane region" description="Helical" evidence="6">
    <location>
        <begin position="41"/>
        <end position="64"/>
    </location>
</feature>
<dbReference type="PANTHER" id="PTHR30086">
    <property type="entry name" value="ARGININE EXPORTER PROTEIN ARGO"/>
    <property type="match status" value="1"/>
</dbReference>
<keyword evidence="4 6" id="KW-1133">Transmembrane helix</keyword>
<evidence type="ECO:0000256" key="2">
    <source>
        <dbReference type="ARBA" id="ARBA00022475"/>
    </source>
</evidence>
<comment type="caution">
    <text evidence="7">The sequence shown here is derived from an EMBL/GenBank/DDBJ whole genome shotgun (WGS) entry which is preliminary data.</text>
</comment>
<comment type="subcellular location">
    <subcellularLocation>
        <location evidence="1">Cell membrane</location>
        <topology evidence="1">Multi-pass membrane protein</topology>
    </subcellularLocation>
</comment>
<dbReference type="eggNOG" id="COG1280">
    <property type="taxonomic scope" value="Bacteria"/>
</dbReference>
<feature type="transmembrane region" description="Helical" evidence="6">
    <location>
        <begin position="143"/>
        <end position="164"/>
    </location>
</feature>
<name>A0A095X2Q7_9GAMM</name>
<organism evidence="7 8">
    <name type="scientific">Pseudohaliea rubra DSM 19751</name>
    <dbReference type="NCBI Taxonomy" id="1265313"/>
    <lineage>
        <taxon>Bacteria</taxon>
        <taxon>Pseudomonadati</taxon>
        <taxon>Pseudomonadota</taxon>
        <taxon>Gammaproteobacteria</taxon>
        <taxon>Cellvibrionales</taxon>
        <taxon>Halieaceae</taxon>
        <taxon>Pseudohaliea</taxon>
    </lineage>
</organism>
<dbReference type="Proteomes" id="UP000029640">
    <property type="component" value="Unassembled WGS sequence"/>
</dbReference>
<reference evidence="7 8" key="1">
    <citation type="journal article" date="2014" name="Genome Announc.">
        <title>Genome Sequence of Gammaproteobacterial Pseudohaliea rubra Type Strain DSM 19751, Isolated from Coastal Seawater of the Mediterranean Sea.</title>
        <authorList>
            <person name="Spring S."/>
            <person name="Fiebig A."/>
            <person name="Riedel T."/>
            <person name="Goker M."/>
            <person name="Klenk H.P."/>
        </authorList>
    </citation>
    <scope>NUCLEOTIDE SEQUENCE [LARGE SCALE GENOMIC DNA]</scope>
    <source>
        <strain evidence="7 8">DSM 19751</strain>
    </source>
</reference>
<keyword evidence="8" id="KW-1185">Reference proteome</keyword>
<feature type="transmembrane region" description="Helical" evidence="6">
    <location>
        <begin position="111"/>
        <end position="131"/>
    </location>
</feature>
<dbReference type="OrthoDB" id="581870at2"/>
<dbReference type="AlphaFoldDB" id="A0A095X2Q7"/>
<dbReference type="GO" id="GO:0005886">
    <property type="term" value="C:plasma membrane"/>
    <property type="evidence" value="ECO:0007669"/>
    <property type="project" value="UniProtKB-SubCell"/>
</dbReference>
<dbReference type="HOGENOM" id="CLU_079569_0_1_6"/>
<keyword evidence="2" id="KW-1003">Cell membrane</keyword>
<evidence type="ECO:0000256" key="6">
    <source>
        <dbReference type="SAM" id="Phobius"/>
    </source>
</evidence>
<accession>A0A095X2Q7</accession>
<dbReference type="Pfam" id="PF01810">
    <property type="entry name" value="LysE"/>
    <property type="match status" value="1"/>
</dbReference>
<feature type="transmembrane region" description="Helical" evidence="6">
    <location>
        <begin position="184"/>
        <end position="202"/>
    </location>
</feature>
<proteinExistence type="predicted"/>
<keyword evidence="3 6" id="KW-0812">Transmembrane</keyword>
<evidence type="ECO:0000313" key="8">
    <source>
        <dbReference type="Proteomes" id="UP000029640"/>
    </source>
</evidence>
<evidence type="ECO:0000256" key="3">
    <source>
        <dbReference type="ARBA" id="ARBA00022692"/>
    </source>
</evidence>
<dbReference type="InterPro" id="IPR001123">
    <property type="entry name" value="LeuE-type"/>
</dbReference>
<evidence type="ECO:0000256" key="5">
    <source>
        <dbReference type="ARBA" id="ARBA00023136"/>
    </source>
</evidence>
<evidence type="ECO:0000313" key="7">
    <source>
        <dbReference type="EMBL" id="KGE05139.1"/>
    </source>
</evidence>
<dbReference type="PANTHER" id="PTHR30086:SF16">
    <property type="entry name" value="AMINO ACID EFFLUX PERMEASE RHTB FAMILY"/>
    <property type="match status" value="1"/>
</dbReference>
<dbReference type="GO" id="GO:0015171">
    <property type="term" value="F:amino acid transmembrane transporter activity"/>
    <property type="evidence" value="ECO:0007669"/>
    <property type="project" value="TreeGrafter"/>
</dbReference>
<gene>
    <name evidence="7" type="ORF">HRUBRA_00341</name>
</gene>
<sequence>MALDHWLALCAVCWLGAASPGPSLAVIAGATLGGNRATGLTAALAHGAGVGIYALATVTGLALLLAGAPELLRAIQLVGAAYLAFLGLRALNSPLGFSLGSSAGDQAARDGFLIAFLNPKLALFMLALFSQYLHADAGWGQKLIMVATAAGIDATWYGLVVLLIDAPALRTRLEQRGGWLGRGFGVLLLVLAAWMTLGAVWSL</sequence>